<feature type="region of interest" description="Disordered" evidence="1">
    <location>
        <begin position="49"/>
        <end position="82"/>
    </location>
</feature>
<protein>
    <submittedName>
        <fullName evidence="2">Uncharacterized protein</fullName>
    </submittedName>
</protein>
<gene>
    <name evidence="2" type="ORF">AAFF_G00335680</name>
</gene>
<organism evidence="2 3">
    <name type="scientific">Aldrovandia affinis</name>
    <dbReference type="NCBI Taxonomy" id="143900"/>
    <lineage>
        <taxon>Eukaryota</taxon>
        <taxon>Metazoa</taxon>
        <taxon>Chordata</taxon>
        <taxon>Craniata</taxon>
        <taxon>Vertebrata</taxon>
        <taxon>Euteleostomi</taxon>
        <taxon>Actinopterygii</taxon>
        <taxon>Neopterygii</taxon>
        <taxon>Teleostei</taxon>
        <taxon>Notacanthiformes</taxon>
        <taxon>Halosauridae</taxon>
        <taxon>Aldrovandia</taxon>
    </lineage>
</organism>
<accession>A0AAD7SL87</accession>
<evidence type="ECO:0000313" key="2">
    <source>
        <dbReference type="EMBL" id="KAJ8404705.1"/>
    </source>
</evidence>
<dbReference type="Proteomes" id="UP001221898">
    <property type="component" value="Unassembled WGS sequence"/>
</dbReference>
<keyword evidence="3" id="KW-1185">Reference proteome</keyword>
<reference evidence="2" key="1">
    <citation type="journal article" date="2023" name="Science">
        <title>Genome structures resolve the early diversification of teleost fishes.</title>
        <authorList>
            <person name="Parey E."/>
            <person name="Louis A."/>
            <person name="Montfort J."/>
            <person name="Bouchez O."/>
            <person name="Roques C."/>
            <person name="Iampietro C."/>
            <person name="Lluch J."/>
            <person name="Castinel A."/>
            <person name="Donnadieu C."/>
            <person name="Desvignes T."/>
            <person name="Floi Bucao C."/>
            <person name="Jouanno E."/>
            <person name="Wen M."/>
            <person name="Mejri S."/>
            <person name="Dirks R."/>
            <person name="Jansen H."/>
            <person name="Henkel C."/>
            <person name="Chen W.J."/>
            <person name="Zahm M."/>
            <person name="Cabau C."/>
            <person name="Klopp C."/>
            <person name="Thompson A.W."/>
            <person name="Robinson-Rechavi M."/>
            <person name="Braasch I."/>
            <person name="Lecointre G."/>
            <person name="Bobe J."/>
            <person name="Postlethwait J.H."/>
            <person name="Berthelot C."/>
            <person name="Roest Crollius H."/>
            <person name="Guiguen Y."/>
        </authorList>
    </citation>
    <scope>NUCLEOTIDE SEQUENCE</scope>
    <source>
        <strain evidence="2">NC1722</strain>
    </source>
</reference>
<comment type="caution">
    <text evidence="2">The sequence shown here is derived from an EMBL/GenBank/DDBJ whole genome shotgun (WGS) entry which is preliminary data.</text>
</comment>
<dbReference type="AlphaFoldDB" id="A0AAD7SL87"/>
<name>A0AAD7SL87_9TELE</name>
<dbReference type="EMBL" id="JAINUG010000052">
    <property type="protein sequence ID" value="KAJ8404705.1"/>
    <property type="molecule type" value="Genomic_DNA"/>
</dbReference>
<sequence>MKEGKVVTCLLDFFGEDDIFIACGPEKFRYQDDFLLDESECRVVKSTSYGRISSLQGRCSPRSGAPSRRSKSPASTGSGKDQVAPAALCGCVYYMLHHSERKRVASPTFNQQMMACAAQWCCRSVRGILYHL</sequence>
<evidence type="ECO:0000313" key="3">
    <source>
        <dbReference type="Proteomes" id="UP001221898"/>
    </source>
</evidence>
<proteinExistence type="predicted"/>
<evidence type="ECO:0000256" key="1">
    <source>
        <dbReference type="SAM" id="MobiDB-lite"/>
    </source>
</evidence>